<dbReference type="EMBL" id="KN120660">
    <property type="protein sequence ID" value="KFO37991.1"/>
    <property type="molecule type" value="Genomic_DNA"/>
</dbReference>
<protein>
    <submittedName>
        <fullName evidence="3">Coiled-coil domain-containing protein 33</fullName>
    </submittedName>
</protein>
<feature type="compositionally biased region" description="Pro residues" evidence="2">
    <location>
        <begin position="190"/>
        <end position="199"/>
    </location>
</feature>
<dbReference type="InterPro" id="IPR039889">
    <property type="entry name" value="CCD33"/>
</dbReference>
<keyword evidence="1" id="KW-0175">Coiled coil</keyword>
<proteinExistence type="predicted"/>
<dbReference type="AlphaFoldDB" id="A0A091EQH5"/>
<dbReference type="GO" id="GO:0005777">
    <property type="term" value="C:peroxisome"/>
    <property type="evidence" value="ECO:0007669"/>
    <property type="project" value="TreeGrafter"/>
</dbReference>
<organism evidence="3 4">
    <name type="scientific">Fukomys damarensis</name>
    <name type="common">Damaraland mole rat</name>
    <name type="synonym">Cryptomys damarensis</name>
    <dbReference type="NCBI Taxonomy" id="885580"/>
    <lineage>
        <taxon>Eukaryota</taxon>
        <taxon>Metazoa</taxon>
        <taxon>Chordata</taxon>
        <taxon>Craniata</taxon>
        <taxon>Vertebrata</taxon>
        <taxon>Euteleostomi</taxon>
        <taxon>Mammalia</taxon>
        <taxon>Eutheria</taxon>
        <taxon>Euarchontoglires</taxon>
        <taxon>Glires</taxon>
        <taxon>Rodentia</taxon>
        <taxon>Hystricomorpha</taxon>
        <taxon>Bathyergidae</taxon>
        <taxon>Fukomys</taxon>
    </lineage>
</organism>
<keyword evidence="4" id="KW-1185">Reference proteome</keyword>
<feature type="compositionally biased region" description="Low complexity" evidence="2">
    <location>
        <begin position="200"/>
        <end position="209"/>
    </location>
</feature>
<gene>
    <name evidence="3" type="ORF">H920_00601</name>
</gene>
<dbReference type="PANTHER" id="PTHR21623:SF2">
    <property type="entry name" value="COILED-COIL DOMAIN-CONTAINING PROTEIN 33"/>
    <property type="match status" value="1"/>
</dbReference>
<feature type="region of interest" description="Disordered" evidence="2">
    <location>
        <begin position="181"/>
        <end position="215"/>
    </location>
</feature>
<dbReference type="Proteomes" id="UP000028990">
    <property type="component" value="Unassembled WGS sequence"/>
</dbReference>
<dbReference type="PANTHER" id="PTHR21623">
    <property type="entry name" value="SPERIOLIN-BINDING FACTOR"/>
    <property type="match status" value="1"/>
</dbReference>
<evidence type="ECO:0000313" key="4">
    <source>
        <dbReference type="Proteomes" id="UP000028990"/>
    </source>
</evidence>
<feature type="coiled-coil region" evidence="1">
    <location>
        <begin position="25"/>
        <end position="66"/>
    </location>
</feature>
<reference evidence="3 4" key="1">
    <citation type="submission" date="2013-11" db="EMBL/GenBank/DDBJ databases">
        <title>The Damaraland mole rat (Fukomys damarensis) genome and evolution of African mole rats.</title>
        <authorList>
            <person name="Gladyshev V.N."/>
            <person name="Fang X."/>
        </authorList>
    </citation>
    <scope>NUCLEOTIDE SEQUENCE [LARGE SCALE GENOMIC DNA]</scope>
    <source>
        <tissue evidence="3">Liver</tissue>
    </source>
</reference>
<accession>A0A091EQH5</accession>
<feature type="region of interest" description="Disordered" evidence="2">
    <location>
        <begin position="389"/>
        <end position="431"/>
    </location>
</feature>
<sequence length="431" mass="48054">MGEPGPPSLMAPAAALGLADSGSEMNNYRRAMQRMAEDILSLRKQASLLEGENQVLRSRLAQQEVEENKADETQDLAMSMTQHLLLSELDAKKLRGKVQHLQNELIRKNDREKELLVRCQAQQPKAALLRQYQDKLRKIEVLEDTVRHQEKAATLYHPQVIEKMEQLLEERLLWERKKPALSSRPLGKPQAPPPPPPPVLDSGVPLSSPGLQLGSTGENLPVDLYSVILAENSRLRAELEKNFHQSAPIILQQQALPLGSTGENLPVDLYSVILAENSRLRAELEKNFHQSAPIILQQQALPVDPRELGAGGDLAKRMRKTDGPGHSKCTEALPAQDLLASTTDKFNLMAKLEQAQSRILSLESQLENSARRWGREKQNLATRLLEQEHGFGRPPNLITDQPNASTHAKDLKQTSKQEVLLPISDPKPSQP</sequence>
<evidence type="ECO:0000256" key="1">
    <source>
        <dbReference type="SAM" id="Coils"/>
    </source>
</evidence>
<feature type="coiled-coil region" evidence="1">
    <location>
        <begin position="345"/>
        <end position="372"/>
    </location>
</feature>
<evidence type="ECO:0000313" key="3">
    <source>
        <dbReference type="EMBL" id="KFO37991.1"/>
    </source>
</evidence>
<name>A0A091EQH5_FUKDA</name>
<evidence type="ECO:0000256" key="2">
    <source>
        <dbReference type="SAM" id="MobiDB-lite"/>
    </source>
</evidence>
<feature type="coiled-coil region" evidence="1">
    <location>
        <begin position="91"/>
        <end position="152"/>
    </location>
</feature>